<proteinExistence type="predicted"/>
<evidence type="ECO:0000313" key="1">
    <source>
        <dbReference type="EMBL" id="QHT01510.1"/>
    </source>
</evidence>
<accession>A0A6C0CCE6</accession>
<evidence type="ECO:0008006" key="2">
    <source>
        <dbReference type="Google" id="ProtNLM"/>
    </source>
</evidence>
<dbReference type="SUPFAM" id="SSF48371">
    <property type="entry name" value="ARM repeat"/>
    <property type="match status" value="1"/>
</dbReference>
<dbReference type="Gene3D" id="1.25.40.180">
    <property type="match status" value="1"/>
</dbReference>
<name>A0A6C0CCE6_9ZZZZ</name>
<dbReference type="AlphaFoldDB" id="A0A6C0CCE6"/>
<sequence>MASDTETMIYTSTLSPEFFMARKNMPVEPINNLIIPKVIIPSNLIKKRRPEMKDTMAIYIRQLLNSITIHNIDQAKKQLLFDIENKVKSEESLIEIATELLSSFIVSHKNLDNYMQILNAICLSSFRITNPITNEVVSSKSIGNIFLDKCRKLIFDSLTEEHISAIADKYNLDDEDDFDIYNKEKEKILNLILLLCRLYNQRNSVYTKLTAIHIYGVISRILTNHIAVNEKMILLGNPYEGECLDEDKYEIYRRTCAIYAEQLYVFFVTEGKNFKQDSTEVRGFKLRDLITTFYLDVIPNLSESHMQSKCKSLAFD</sequence>
<dbReference type="EMBL" id="MN739375">
    <property type="protein sequence ID" value="QHT01510.1"/>
    <property type="molecule type" value="Genomic_DNA"/>
</dbReference>
<organism evidence="1">
    <name type="scientific">viral metagenome</name>
    <dbReference type="NCBI Taxonomy" id="1070528"/>
    <lineage>
        <taxon>unclassified sequences</taxon>
        <taxon>metagenomes</taxon>
        <taxon>organismal metagenomes</taxon>
    </lineage>
</organism>
<reference evidence="1" key="1">
    <citation type="journal article" date="2020" name="Nature">
        <title>Giant virus diversity and host interactions through global metagenomics.</title>
        <authorList>
            <person name="Schulz F."/>
            <person name="Roux S."/>
            <person name="Paez-Espino D."/>
            <person name="Jungbluth S."/>
            <person name="Walsh D.A."/>
            <person name="Denef V.J."/>
            <person name="McMahon K.D."/>
            <person name="Konstantinidis K.T."/>
            <person name="Eloe-Fadrosh E.A."/>
            <person name="Kyrpides N.C."/>
            <person name="Woyke T."/>
        </authorList>
    </citation>
    <scope>NUCLEOTIDE SEQUENCE</scope>
    <source>
        <strain evidence="1">GVMAG-M-3300020192-26</strain>
    </source>
</reference>
<protein>
    <recommendedName>
        <fullName evidence="2">MIF4G domain-containing protein</fullName>
    </recommendedName>
</protein>
<dbReference type="InterPro" id="IPR016024">
    <property type="entry name" value="ARM-type_fold"/>
</dbReference>